<protein>
    <submittedName>
        <fullName evidence="1">Uncharacterized protein</fullName>
    </submittedName>
</protein>
<evidence type="ECO:0000313" key="2">
    <source>
        <dbReference type="Proteomes" id="UP000681722"/>
    </source>
</evidence>
<evidence type="ECO:0000313" key="1">
    <source>
        <dbReference type="EMBL" id="CAF4596785.1"/>
    </source>
</evidence>
<organism evidence="1 2">
    <name type="scientific">Didymodactylos carnosus</name>
    <dbReference type="NCBI Taxonomy" id="1234261"/>
    <lineage>
        <taxon>Eukaryota</taxon>
        <taxon>Metazoa</taxon>
        <taxon>Spiralia</taxon>
        <taxon>Gnathifera</taxon>
        <taxon>Rotifera</taxon>
        <taxon>Eurotatoria</taxon>
        <taxon>Bdelloidea</taxon>
        <taxon>Philodinida</taxon>
        <taxon>Philodinidae</taxon>
        <taxon>Didymodactylos</taxon>
    </lineage>
</organism>
<name>A0A8S2Z0M3_9BILA</name>
<feature type="non-terminal residue" evidence="1">
    <location>
        <position position="1"/>
    </location>
</feature>
<dbReference type="EMBL" id="CAJOBC010126441">
    <property type="protein sequence ID" value="CAF4596785.1"/>
    <property type="molecule type" value="Genomic_DNA"/>
</dbReference>
<reference evidence="1" key="1">
    <citation type="submission" date="2021-02" db="EMBL/GenBank/DDBJ databases">
        <authorList>
            <person name="Nowell W R."/>
        </authorList>
    </citation>
    <scope>NUCLEOTIDE SEQUENCE</scope>
</reference>
<dbReference type="Proteomes" id="UP000681722">
    <property type="component" value="Unassembled WGS sequence"/>
</dbReference>
<accession>A0A8S2Z0M3</accession>
<comment type="caution">
    <text evidence="1">The sequence shown here is derived from an EMBL/GenBank/DDBJ whole genome shotgun (WGS) entry which is preliminary data.</text>
</comment>
<sequence>VLQMDSYLRPGNTQIAEAYVFCVDASAVTNTANWRDLKGYRKIQNIFDIRELDYKVIYFGIDYCKKLKDHNLRNNKRTVAQINHYDTQALITALYACLNQWLETLPDNDTSEPAS</sequence>
<proteinExistence type="predicted"/>
<dbReference type="AlphaFoldDB" id="A0A8S2Z0M3"/>
<gene>
    <name evidence="1" type="ORF">SRO942_LOCUS48708</name>
</gene>